<dbReference type="InterPro" id="IPR015797">
    <property type="entry name" value="NUDIX_hydrolase-like_dom_sf"/>
</dbReference>
<dbReference type="InterPro" id="IPR020084">
    <property type="entry name" value="NUDIX_hydrolase_CS"/>
</dbReference>
<evidence type="ECO:0000313" key="4">
    <source>
        <dbReference type="EMBL" id="OMI41390.1"/>
    </source>
</evidence>
<dbReference type="PANTHER" id="PTHR43046">
    <property type="entry name" value="GDP-MANNOSE MANNOSYL HYDROLASE"/>
    <property type="match status" value="1"/>
</dbReference>
<proteinExistence type="predicted"/>
<dbReference type="PROSITE" id="PS00893">
    <property type="entry name" value="NUDIX_BOX"/>
    <property type="match status" value="1"/>
</dbReference>
<dbReference type="STRING" id="67365.GCA_001704635_01094"/>
<feature type="domain" description="Nudix hydrolase" evidence="3">
    <location>
        <begin position="43"/>
        <end position="167"/>
    </location>
</feature>
<dbReference type="Proteomes" id="UP000186168">
    <property type="component" value="Unassembled WGS sequence"/>
</dbReference>
<keyword evidence="2" id="KW-0378">Hydrolase</keyword>
<comment type="caution">
    <text evidence="4">The sequence shown here is derived from an EMBL/GenBank/DDBJ whole genome shotgun (WGS) entry which is preliminary data.</text>
</comment>
<dbReference type="Pfam" id="PF00293">
    <property type="entry name" value="NUDIX"/>
    <property type="match status" value="1"/>
</dbReference>
<reference evidence="4 5" key="1">
    <citation type="submission" date="2013-05" db="EMBL/GenBank/DDBJ databases">
        <title>Genome sequence of Streptomyces sparsogenes DSM 40356.</title>
        <authorList>
            <person name="Coyne S."/>
            <person name="Seebeck F.P."/>
        </authorList>
    </citation>
    <scope>NUCLEOTIDE SEQUENCE [LARGE SCALE GENOMIC DNA]</scope>
    <source>
        <strain evidence="4 5">DSM 40356</strain>
    </source>
</reference>
<sequence>MADPRPHWERPITEEVEMKRLVARLWRIIRGPMQWRILWLAHSKFMAGITGVVRDDAGRVLLLRHRMWPEGRQWGLPTGYAVKGEEFAQTVVREVREETGLDVKPGRLVQLTSGYKLRIEVAYEAVLVGGELKIDSFEILEAKWFSPTELPDGMQESHRLLILGETPNG</sequence>
<evidence type="ECO:0000256" key="1">
    <source>
        <dbReference type="ARBA" id="ARBA00001946"/>
    </source>
</evidence>
<dbReference type="Gene3D" id="3.90.79.10">
    <property type="entry name" value="Nucleoside Triphosphate Pyrophosphohydrolase"/>
    <property type="match status" value="1"/>
</dbReference>
<dbReference type="PROSITE" id="PS51462">
    <property type="entry name" value="NUDIX"/>
    <property type="match status" value="1"/>
</dbReference>
<dbReference type="GO" id="GO:0016787">
    <property type="term" value="F:hydrolase activity"/>
    <property type="evidence" value="ECO:0007669"/>
    <property type="project" value="UniProtKB-KW"/>
</dbReference>
<gene>
    <name evidence="4" type="ORF">SPAR_00979</name>
</gene>
<accession>A0A1R1SSV6</accession>
<keyword evidence="5" id="KW-1185">Reference proteome</keyword>
<dbReference type="SUPFAM" id="SSF55811">
    <property type="entry name" value="Nudix"/>
    <property type="match status" value="1"/>
</dbReference>
<name>A0A1R1SSV6_9ACTN</name>
<evidence type="ECO:0000259" key="3">
    <source>
        <dbReference type="PROSITE" id="PS51462"/>
    </source>
</evidence>
<protein>
    <submittedName>
        <fullName evidence="4">ADP-ribose pyrophosphatase-like protein</fullName>
    </submittedName>
</protein>
<dbReference type="PANTHER" id="PTHR43046:SF16">
    <property type="entry name" value="ADP-RIBOSE PYROPHOSPHATASE YJHB-RELATED"/>
    <property type="match status" value="1"/>
</dbReference>
<dbReference type="AlphaFoldDB" id="A0A1R1SSV6"/>
<organism evidence="4 5">
    <name type="scientific">Streptomyces sparsogenes DSM 40356</name>
    <dbReference type="NCBI Taxonomy" id="1331668"/>
    <lineage>
        <taxon>Bacteria</taxon>
        <taxon>Bacillati</taxon>
        <taxon>Actinomycetota</taxon>
        <taxon>Actinomycetes</taxon>
        <taxon>Kitasatosporales</taxon>
        <taxon>Streptomycetaceae</taxon>
        <taxon>Streptomyces</taxon>
    </lineage>
</organism>
<evidence type="ECO:0000313" key="5">
    <source>
        <dbReference type="Proteomes" id="UP000186168"/>
    </source>
</evidence>
<dbReference type="InterPro" id="IPR000086">
    <property type="entry name" value="NUDIX_hydrolase_dom"/>
</dbReference>
<comment type="cofactor">
    <cofactor evidence="1">
        <name>Mg(2+)</name>
        <dbReference type="ChEBI" id="CHEBI:18420"/>
    </cofactor>
</comment>
<evidence type="ECO:0000256" key="2">
    <source>
        <dbReference type="ARBA" id="ARBA00022801"/>
    </source>
</evidence>
<dbReference type="EMBL" id="ASQP01000013">
    <property type="protein sequence ID" value="OMI41390.1"/>
    <property type="molecule type" value="Genomic_DNA"/>
</dbReference>